<name>A0A9P9ETJ0_9HYPO</name>
<dbReference type="EMBL" id="JAGMUU010000010">
    <property type="protein sequence ID" value="KAH7144353.1"/>
    <property type="molecule type" value="Genomic_DNA"/>
</dbReference>
<feature type="region of interest" description="Disordered" evidence="1">
    <location>
        <begin position="221"/>
        <end position="261"/>
    </location>
</feature>
<feature type="compositionally biased region" description="Basic and acidic residues" evidence="1">
    <location>
        <begin position="84"/>
        <end position="98"/>
    </location>
</feature>
<evidence type="ECO:0000313" key="2">
    <source>
        <dbReference type="EMBL" id="KAH7144353.1"/>
    </source>
</evidence>
<keyword evidence="3" id="KW-1185">Reference proteome</keyword>
<dbReference type="Proteomes" id="UP000717696">
    <property type="component" value="Unassembled WGS sequence"/>
</dbReference>
<feature type="region of interest" description="Disordered" evidence="1">
    <location>
        <begin position="79"/>
        <end position="98"/>
    </location>
</feature>
<accession>A0A9P9ETJ0</accession>
<organism evidence="2 3">
    <name type="scientific">Dactylonectria estremocensis</name>
    <dbReference type="NCBI Taxonomy" id="1079267"/>
    <lineage>
        <taxon>Eukaryota</taxon>
        <taxon>Fungi</taxon>
        <taxon>Dikarya</taxon>
        <taxon>Ascomycota</taxon>
        <taxon>Pezizomycotina</taxon>
        <taxon>Sordariomycetes</taxon>
        <taxon>Hypocreomycetidae</taxon>
        <taxon>Hypocreales</taxon>
        <taxon>Nectriaceae</taxon>
        <taxon>Dactylonectria</taxon>
    </lineage>
</organism>
<reference evidence="2" key="1">
    <citation type="journal article" date="2021" name="Nat. Commun.">
        <title>Genetic determinants of endophytism in the Arabidopsis root mycobiome.</title>
        <authorList>
            <person name="Mesny F."/>
            <person name="Miyauchi S."/>
            <person name="Thiergart T."/>
            <person name="Pickel B."/>
            <person name="Atanasova L."/>
            <person name="Karlsson M."/>
            <person name="Huettel B."/>
            <person name="Barry K.W."/>
            <person name="Haridas S."/>
            <person name="Chen C."/>
            <person name="Bauer D."/>
            <person name="Andreopoulos W."/>
            <person name="Pangilinan J."/>
            <person name="LaButti K."/>
            <person name="Riley R."/>
            <person name="Lipzen A."/>
            <person name="Clum A."/>
            <person name="Drula E."/>
            <person name="Henrissat B."/>
            <person name="Kohler A."/>
            <person name="Grigoriev I.V."/>
            <person name="Martin F.M."/>
            <person name="Hacquard S."/>
        </authorList>
    </citation>
    <scope>NUCLEOTIDE SEQUENCE</scope>
    <source>
        <strain evidence="2">MPI-CAGE-AT-0021</strain>
    </source>
</reference>
<comment type="caution">
    <text evidence="2">The sequence shown here is derived from an EMBL/GenBank/DDBJ whole genome shotgun (WGS) entry which is preliminary data.</text>
</comment>
<gene>
    <name evidence="2" type="ORF">B0J13DRAFT_525736</name>
</gene>
<feature type="region of interest" description="Disordered" evidence="1">
    <location>
        <begin position="299"/>
        <end position="330"/>
    </location>
</feature>
<proteinExistence type="predicted"/>
<sequence length="330" mass="36190">MAGMEPASDIPHGFNGFIACQWASPAFDAAGERDNAKKCASNSLVMSSEFLLFPCRIPGVSEVNILCGLSCLSSPPPSFQSPAQEKRHWSSRSRRVDESAAPTKAINAILEMGDWKIRSGDSVTCRPACSHQMDRTATIRIRCFPTRWYHPNVPVTRATGASQLGVTRCRLQRAAARHVLRTVRFEVYTVKTRMMLRFTDPLLSPGSVAFCRAVPKTSLPHFSPLHQKKGNQSKTSTTDHLPLPPGPSDFPGPARPSYFADRYHPSSPQSLVPFALSSGLVWSRLCPVPSDFVPVPAPPELQLDPPHLARGRNLLDPRSSRRSSITVGVT</sequence>
<evidence type="ECO:0000256" key="1">
    <source>
        <dbReference type="SAM" id="MobiDB-lite"/>
    </source>
</evidence>
<feature type="compositionally biased region" description="Pro residues" evidence="1">
    <location>
        <begin position="242"/>
        <end position="254"/>
    </location>
</feature>
<dbReference type="AlphaFoldDB" id="A0A9P9ETJ0"/>
<protein>
    <submittedName>
        <fullName evidence="2">Uncharacterized protein</fullName>
    </submittedName>
</protein>
<evidence type="ECO:0000313" key="3">
    <source>
        <dbReference type="Proteomes" id="UP000717696"/>
    </source>
</evidence>